<dbReference type="InterPro" id="IPR036767">
    <property type="entry name" value="ApaG_sf"/>
</dbReference>
<dbReference type="EMBL" id="JAGTXO010000013">
    <property type="protein sequence ID" value="KAG8464470.1"/>
    <property type="molecule type" value="Genomic_DNA"/>
</dbReference>
<dbReference type="InterPro" id="IPR050718">
    <property type="entry name" value="ApaG-like"/>
</dbReference>
<feature type="domain" description="ApaG" evidence="1">
    <location>
        <begin position="139"/>
        <end position="268"/>
    </location>
</feature>
<dbReference type="InterPro" id="IPR007474">
    <property type="entry name" value="ApaG_domain"/>
</dbReference>
<dbReference type="Pfam" id="PF04379">
    <property type="entry name" value="DUF525"/>
    <property type="match status" value="1"/>
</dbReference>
<dbReference type="Gene3D" id="2.60.40.1470">
    <property type="entry name" value="ApaG domain"/>
    <property type="match status" value="1"/>
</dbReference>
<dbReference type="OrthoDB" id="436064at2759"/>
<reference evidence="2" key="1">
    <citation type="submission" date="2021-05" db="EMBL/GenBank/DDBJ databases">
        <title>The genome of the haptophyte Pavlova lutheri (Diacronema luteri, Pavlovales) - a model for lipid biosynthesis in eukaryotic algae.</title>
        <authorList>
            <person name="Hulatt C.J."/>
            <person name="Posewitz M.C."/>
        </authorList>
    </citation>
    <scope>NUCLEOTIDE SEQUENCE</scope>
    <source>
        <strain evidence="2">NIVA-4/92</strain>
    </source>
</reference>
<comment type="caution">
    <text evidence="2">The sequence shown here is derived from an EMBL/GenBank/DDBJ whole genome shotgun (WGS) entry which is preliminary data.</text>
</comment>
<protein>
    <recommendedName>
        <fullName evidence="1">ApaG domain-containing protein</fullName>
    </recommendedName>
</protein>
<name>A0A8J5XS78_DIALT</name>
<gene>
    <name evidence="2" type="ORF">KFE25_003533</name>
</gene>
<dbReference type="PANTHER" id="PTHR47191">
    <property type="entry name" value="OS05G0170800 PROTEIN"/>
    <property type="match status" value="1"/>
</dbReference>
<sequence>MASRQVALLLYRSLLRTAKTLTAHEPRLRVRQSVFACDVQWQRKPQYRLLAPVSSGWDERVLSQQSRIAARFPMLTQTFVGKDAEAGLTHEQLRELIRAETRAHLQATDPAEAGRRLDAMFSAFRELQEQLVLSRLSSSRTTNGVRVDATSGFLHRDERKGAFVFQYKIAVTNLSDSTVQLVGRHWVIKRSDGAIEATVPRNSPGVVGQRPVLHPGQSFEYASGATISTPKGEIFGSFQLVKIEHGRAGDGFDAVVGRFGCDADAAVGAAPADF</sequence>
<keyword evidence="3" id="KW-1185">Reference proteome</keyword>
<dbReference type="AlphaFoldDB" id="A0A8J5XS78"/>
<dbReference type="OMA" id="QWMANEP"/>
<dbReference type="PANTHER" id="PTHR47191:SF2">
    <property type="entry name" value="OS05G0170800 PROTEIN"/>
    <property type="match status" value="1"/>
</dbReference>
<dbReference type="SUPFAM" id="SSF110069">
    <property type="entry name" value="ApaG-like"/>
    <property type="match status" value="1"/>
</dbReference>
<proteinExistence type="predicted"/>
<dbReference type="Proteomes" id="UP000751190">
    <property type="component" value="Unassembled WGS sequence"/>
</dbReference>
<organism evidence="2 3">
    <name type="scientific">Diacronema lutheri</name>
    <name type="common">Unicellular marine alga</name>
    <name type="synonym">Monochrysis lutheri</name>
    <dbReference type="NCBI Taxonomy" id="2081491"/>
    <lineage>
        <taxon>Eukaryota</taxon>
        <taxon>Haptista</taxon>
        <taxon>Haptophyta</taxon>
        <taxon>Pavlovophyceae</taxon>
        <taxon>Pavlovales</taxon>
        <taxon>Pavlovaceae</taxon>
        <taxon>Diacronema</taxon>
    </lineage>
</organism>
<dbReference type="PROSITE" id="PS51087">
    <property type="entry name" value="APAG"/>
    <property type="match status" value="1"/>
</dbReference>
<evidence type="ECO:0000313" key="2">
    <source>
        <dbReference type="EMBL" id="KAG8464470.1"/>
    </source>
</evidence>
<evidence type="ECO:0000313" key="3">
    <source>
        <dbReference type="Proteomes" id="UP000751190"/>
    </source>
</evidence>
<accession>A0A8J5XS78</accession>
<evidence type="ECO:0000259" key="1">
    <source>
        <dbReference type="PROSITE" id="PS51087"/>
    </source>
</evidence>